<keyword evidence="1" id="KW-1133">Transmembrane helix</keyword>
<organism evidence="2 3">
    <name type="scientific">Aliibacillus thermotolerans</name>
    <dbReference type="NCBI Taxonomy" id="1834418"/>
    <lineage>
        <taxon>Bacteria</taxon>
        <taxon>Bacillati</taxon>
        <taxon>Bacillota</taxon>
        <taxon>Bacilli</taxon>
        <taxon>Bacillales</taxon>
        <taxon>Bacillaceae</taxon>
        <taxon>Aliibacillus</taxon>
    </lineage>
</organism>
<proteinExistence type="predicted"/>
<feature type="transmembrane region" description="Helical" evidence="1">
    <location>
        <begin position="7"/>
        <end position="27"/>
    </location>
</feature>
<keyword evidence="1" id="KW-0812">Transmembrane</keyword>
<protein>
    <recommendedName>
        <fullName evidence="4">SGNH/GDSL hydrolase family protein</fullName>
    </recommendedName>
</protein>
<gene>
    <name evidence="2" type="ORF">ACFPTR_09465</name>
</gene>
<name>A0ABW0U6I9_9BACI</name>
<keyword evidence="3" id="KW-1185">Reference proteome</keyword>
<evidence type="ECO:0008006" key="4">
    <source>
        <dbReference type="Google" id="ProtNLM"/>
    </source>
</evidence>
<dbReference type="EMBL" id="JBHSPF010000047">
    <property type="protein sequence ID" value="MFC5629100.1"/>
    <property type="molecule type" value="Genomic_DNA"/>
</dbReference>
<accession>A0ABW0U6I9</accession>
<dbReference type="Proteomes" id="UP001596143">
    <property type="component" value="Unassembled WGS sequence"/>
</dbReference>
<evidence type="ECO:0000313" key="3">
    <source>
        <dbReference type="Proteomes" id="UP001596143"/>
    </source>
</evidence>
<sequence>MQYQRFLLKYGISIVLFSAFIMMFVYITDPLQYYREASWYEGKYSDESRYQMPGLIRQLSFETAIVGTSMTQNFRETHANEVLDTTTLNLALSGSSTREHALVVNLALEEQNIKHVFWEINYGALYKEVDEVADDHAPFPYHMYDNQRWNDVFYLFSLFPLEVLEETIVSNLQGKHAGRDPYELYKFGDDQEPMTLEDVKDYIEAVPSNEPVEERYTLAHMIDNFETNIEPMIRENEDVHFTFFFAPYSIPGQVKSFNDNANFQDRLDFKRWLFKTLSKYEHVSLYDFQAFDEITYDLSNYMDTSHYFSFVNDELMEYMASHPPIQSMEEYEEEIRKLEDQVMNLTVDQLRE</sequence>
<evidence type="ECO:0000256" key="1">
    <source>
        <dbReference type="SAM" id="Phobius"/>
    </source>
</evidence>
<dbReference type="RefSeq" id="WP_270898078.1">
    <property type="nucleotide sequence ID" value="NZ_JBHSPF010000047.1"/>
</dbReference>
<evidence type="ECO:0000313" key="2">
    <source>
        <dbReference type="EMBL" id="MFC5629100.1"/>
    </source>
</evidence>
<comment type="caution">
    <text evidence="2">The sequence shown here is derived from an EMBL/GenBank/DDBJ whole genome shotgun (WGS) entry which is preliminary data.</text>
</comment>
<reference evidence="3" key="1">
    <citation type="journal article" date="2019" name="Int. J. Syst. Evol. Microbiol.">
        <title>The Global Catalogue of Microorganisms (GCM) 10K type strain sequencing project: providing services to taxonomists for standard genome sequencing and annotation.</title>
        <authorList>
            <consortium name="The Broad Institute Genomics Platform"/>
            <consortium name="The Broad Institute Genome Sequencing Center for Infectious Disease"/>
            <person name="Wu L."/>
            <person name="Ma J."/>
        </authorList>
    </citation>
    <scope>NUCLEOTIDE SEQUENCE [LARGE SCALE GENOMIC DNA]</scope>
    <source>
        <strain evidence="3">CGMCC 1.15790</strain>
    </source>
</reference>
<keyword evidence="1" id="KW-0472">Membrane</keyword>